<dbReference type="InterPro" id="IPR002182">
    <property type="entry name" value="NB-ARC"/>
</dbReference>
<dbReference type="InterPro" id="IPR058922">
    <property type="entry name" value="WHD_DRP"/>
</dbReference>
<keyword evidence="6" id="KW-0175">Coiled coil</keyword>
<comment type="caution">
    <text evidence="11">The sequence shown here is derived from an EMBL/GenBank/DDBJ whole genome shotgun (WGS) entry which is preliminary data.</text>
</comment>
<evidence type="ECO:0000313" key="12">
    <source>
        <dbReference type="Proteomes" id="UP000275267"/>
    </source>
</evidence>
<dbReference type="SUPFAM" id="SSF52058">
    <property type="entry name" value="L domain-like"/>
    <property type="match status" value="1"/>
</dbReference>
<dbReference type="PANTHER" id="PTHR23155">
    <property type="entry name" value="DISEASE RESISTANCE PROTEIN RP"/>
    <property type="match status" value="1"/>
</dbReference>
<dbReference type="GO" id="GO:0002758">
    <property type="term" value="P:innate immune response-activating signaling pathway"/>
    <property type="evidence" value="ECO:0007669"/>
    <property type="project" value="UniProtKB-ARBA"/>
</dbReference>
<dbReference type="GO" id="GO:0009626">
    <property type="term" value="P:plant-type hypersensitive response"/>
    <property type="evidence" value="ECO:0007669"/>
    <property type="project" value="UniProtKB-ARBA"/>
</dbReference>
<dbReference type="PANTHER" id="PTHR23155:SF1228">
    <property type="entry name" value="NB-ARC DOMAIN CONTAINING PROTEIN, EXPRESSED"/>
    <property type="match status" value="1"/>
</dbReference>
<comment type="similarity">
    <text evidence="1">Belongs to the disease resistance NB-LRR family.</text>
</comment>
<sequence length="1042" mass="118498">MEFATGALGTLLPKLGQLLQCEYNLQKGTEKNIEFLKRELECIQAALRNVGEVPREELNELVKIWARDARELSYDMEDIVDIFLVRVQGPDPPSKKSSKRFIKKMRNIVTMAKTRHEIGKDIRDIKERVKEVAERCDRLTQQRIVSVFGFGGLGKTTLTKAVYDKLKGQFNRTAFVPVGRNPDLKKVFKDILIDLHKQGYMNFNLEILDERQLIDKLQEFLENKRYFIVIDDVWDTLSWGTIKLALVENDSGSRIIITTRTHEVPEKLMGKLFLARIFGGESKSSDHQPKDEVFDKILRKCDGIPLAVITMASLLVGKPKEEWSEVHRSIGFGNKQKRQVENTMKILSFSYYDVPCHLRACLLHLSVVPEDYLIGKRPLIWMWIAEGFVHEKKRMSLFEIGAAYFNQLVNRSMIQLVEEVEGDAMECACQVHDMVLDLIHSISSEENFVTILDRNKEFGGRARRLVLQNNNNRIVEAHMDMQQLRSFISFECDIDKQGVPLSSFKFVRALVLEIHTSRGKMKRLHLKHLRNLIHLRCLRLLGSDFDLPEEVGTLKFLQTLEVEGMPMRKMDTFSVGLLTQLFCLRFRYPPVRTAPNGIGKLMSLVDLEIYCDLRHEEDPLLRRFVKGLGSLRNLMVLRTGMASTLPSEVRVVQVDMVETPRNLEKMEHLSLKTVGTPPSDTAAWEAAGFLLPARLRRLILTWIRFSRFPSSCINPSRLPNLSHLSLRVQDGIDEQDLRILGGLPELRFLELYVYSTTTEVVCNNPTTTSDAAGDDHFFQKLRRCSLWYSELRLLLTSKDDADSGTSFRMQNVRASMLLLGSERKKGGLAPTLLSIVHELSFQVRVREFKDGVDDDCSSLGSEYFASLQDVSVDIDCRDASAVEVEELEAALRHAAHIHPNRPTLTMTRWLPELRFIYLGVYSIAQVECNPPTSDATFHGHLFQKLRCCRLWYSQIRLLPSKDAVFLMQDVSASMLLGSERKGSVGVGLAHTLLPSIQNLCFEACVRGIKDGNNHGSLGSRLRWCLYCGGGGGAAAPSQPSHT</sequence>
<dbReference type="InterPro" id="IPR036388">
    <property type="entry name" value="WH-like_DNA-bd_sf"/>
</dbReference>
<proteinExistence type="inferred from homology"/>
<organism evidence="11 12">
    <name type="scientific">Panicum miliaceum</name>
    <name type="common">Proso millet</name>
    <name type="synonym">Broomcorn millet</name>
    <dbReference type="NCBI Taxonomy" id="4540"/>
    <lineage>
        <taxon>Eukaryota</taxon>
        <taxon>Viridiplantae</taxon>
        <taxon>Streptophyta</taxon>
        <taxon>Embryophyta</taxon>
        <taxon>Tracheophyta</taxon>
        <taxon>Spermatophyta</taxon>
        <taxon>Magnoliopsida</taxon>
        <taxon>Liliopsida</taxon>
        <taxon>Poales</taxon>
        <taxon>Poaceae</taxon>
        <taxon>PACMAD clade</taxon>
        <taxon>Panicoideae</taxon>
        <taxon>Panicodae</taxon>
        <taxon>Paniceae</taxon>
        <taxon>Panicinae</taxon>
        <taxon>Panicum</taxon>
        <taxon>Panicum sect. Panicum</taxon>
    </lineage>
</organism>
<dbReference type="Gene3D" id="3.40.50.300">
    <property type="entry name" value="P-loop containing nucleotide triphosphate hydrolases"/>
    <property type="match status" value="1"/>
</dbReference>
<dbReference type="GO" id="GO:0043531">
    <property type="term" value="F:ADP binding"/>
    <property type="evidence" value="ECO:0007669"/>
    <property type="project" value="InterPro"/>
</dbReference>
<dbReference type="InterPro" id="IPR042197">
    <property type="entry name" value="Apaf_helical"/>
</dbReference>
<evidence type="ECO:0000259" key="7">
    <source>
        <dbReference type="Pfam" id="PF00931"/>
    </source>
</evidence>
<protein>
    <submittedName>
        <fullName evidence="11">Disease resistance RPP13-like protein 3 isoform X1</fullName>
    </submittedName>
</protein>
<feature type="domain" description="Disease resistance protein winged helix" evidence="9">
    <location>
        <begin position="369"/>
        <end position="439"/>
    </location>
</feature>
<dbReference type="STRING" id="4540.A0A3L6Q3G6"/>
<dbReference type="EMBL" id="PQIB02000014">
    <property type="protein sequence ID" value="RLM70064.1"/>
    <property type="molecule type" value="Genomic_DNA"/>
</dbReference>
<feature type="domain" description="Disease resistance N-terminal" evidence="8">
    <location>
        <begin position="7"/>
        <end position="99"/>
    </location>
</feature>
<dbReference type="PRINTS" id="PR00364">
    <property type="entry name" value="DISEASERSIST"/>
</dbReference>
<evidence type="ECO:0000256" key="2">
    <source>
        <dbReference type="ARBA" id="ARBA00022614"/>
    </source>
</evidence>
<keyword evidence="2" id="KW-0433">Leucine-rich repeat</keyword>
<name>A0A3L6Q3G6_PANMI</name>
<feature type="domain" description="NB-ARC" evidence="7">
    <location>
        <begin position="127"/>
        <end position="270"/>
    </location>
</feature>
<dbReference type="FunFam" id="3.40.50.300:FF:001091">
    <property type="entry name" value="Probable disease resistance protein At1g61300"/>
    <property type="match status" value="1"/>
</dbReference>
<dbReference type="InterPro" id="IPR055414">
    <property type="entry name" value="LRR_R13L4/SHOC2-like"/>
</dbReference>
<dbReference type="Pfam" id="PF18052">
    <property type="entry name" value="Rx_N"/>
    <property type="match status" value="1"/>
</dbReference>
<dbReference type="Proteomes" id="UP000275267">
    <property type="component" value="Unassembled WGS sequence"/>
</dbReference>
<dbReference type="Gene3D" id="1.10.10.10">
    <property type="entry name" value="Winged helix-like DNA-binding domain superfamily/Winged helix DNA-binding domain"/>
    <property type="match status" value="1"/>
</dbReference>
<evidence type="ECO:0000313" key="11">
    <source>
        <dbReference type="EMBL" id="RLM70064.1"/>
    </source>
</evidence>
<dbReference type="AlphaFoldDB" id="A0A3L6Q3G6"/>
<dbReference type="Gene3D" id="1.20.5.4130">
    <property type="match status" value="1"/>
</dbReference>
<evidence type="ECO:0000259" key="8">
    <source>
        <dbReference type="Pfam" id="PF18052"/>
    </source>
</evidence>
<keyword evidence="12" id="KW-1185">Reference proteome</keyword>
<dbReference type="InterPro" id="IPR041118">
    <property type="entry name" value="Rx_N"/>
</dbReference>
<dbReference type="Pfam" id="PF00931">
    <property type="entry name" value="NB-ARC"/>
    <property type="match status" value="1"/>
</dbReference>
<accession>A0A3L6Q3G6</accession>
<dbReference type="FunFam" id="1.10.10.10:FF:000322">
    <property type="entry name" value="Probable disease resistance protein At1g63360"/>
    <property type="match status" value="1"/>
</dbReference>
<keyword evidence="3" id="KW-0677">Repeat</keyword>
<evidence type="ECO:0000256" key="5">
    <source>
        <dbReference type="ARBA" id="ARBA00022821"/>
    </source>
</evidence>
<feature type="domain" description="Disease resistance R13L4/SHOC-2-like LRR" evidence="10">
    <location>
        <begin position="483"/>
        <end position="904"/>
    </location>
</feature>
<dbReference type="CDD" id="cd14798">
    <property type="entry name" value="RX-CC_like"/>
    <property type="match status" value="1"/>
</dbReference>
<evidence type="ECO:0000256" key="6">
    <source>
        <dbReference type="ARBA" id="ARBA00023054"/>
    </source>
</evidence>
<dbReference type="Gene3D" id="3.80.10.10">
    <property type="entry name" value="Ribonuclease Inhibitor"/>
    <property type="match status" value="1"/>
</dbReference>
<evidence type="ECO:0000256" key="4">
    <source>
        <dbReference type="ARBA" id="ARBA00022741"/>
    </source>
</evidence>
<reference evidence="12" key="1">
    <citation type="journal article" date="2019" name="Nat. Commun.">
        <title>The genome of broomcorn millet.</title>
        <authorList>
            <person name="Zou C."/>
            <person name="Miki D."/>
            <person name="Li D."/>
            <person name="Tang Q."/>
            <person name="Xiao L."/>
            <person name="Rajput S."/>
            <person name="Deng P."/>
            <person name="Jia W."/>
            <person name="Huang R."/>
            <person name="Zhang M."/>
            <person name="Sun Y."/>
            <person name="Hu J."/>
            <person name="Fu X."/>
            <person name="Schnable P.S."/>
            <person name="Li F."/>
            <person name="Zhang H."/>
            <person name="Feng B."/>
            <person name="Zhu X."/>
            <person name="Liu R."/>
            <person name="Schnable J.C."/>
            <person name="Zhu J.-K."/>
            <person name="Zhang H."/>
        </authorList>
    </citation>
    <scope>NUCLEOTIDE SEQUENCE [LARGE SCALE GENOMIC DNA]</scope>
</reference>
<evidence type="ECO:0000256" key="3">
    <source>
        <dbReference type="ARBA" id="ARBA00022737"/>
    </source>
</evidence>
<evidence type="ECO:0000259" key="9">
    <source>
        <dbReference type="Pfam" id="PF23559"/>
    </source>
</evidence>
<dbReference type="Gene3D" id="1.10.8.430">
    <property type="entry name" value="Helical domain of apoptotic protease-activating factors"/>
    <property type="match status" value="1"/>
</dbReference>
<dbReference type="GO" id="GO:0042742">
    <property type="term" value="P:defense response to bacterium"/>
    <property type="evidence" value="ECO:0007669"/>
    <property type="project" value="UniProtKB-ARBA"/>
</dbReference>
<keyword evidence="4" id="KW-0547">Nucleotide-binding</keyword>
<dbReference type="Pfam" id="PF23559">
    <property type="entry name" value="WHD_DRP"/>
    <property type="match status" value="1"/>
</dbReference>
<dbReference type="InterPro" id="IPR044974">
    <property type="entry name" value="Disease_R_plants"/>
</dbReference>
<gene>
    <name evidence="11" type="ORF">C2845_PM17G15120</name>
</gene>
<dbReference type="Pfam" id="PF23598">
    <property type="entry name" value="LRR_14"/>
    <property type="match status" value="1"/>
</dbReference>
<dbReference type="OrthoDB" id="621413at2759"/>
<dbReference type="SUPFAM" id="SSF52540">
    <property type="entry name" value="P-loop containing nucleoside triphosphate hydrolases"/>
    <property type="match status" value="1"/>
</dbReference>
<keyword evidence="5" id="KW-0611">Plant defense</keyword>
<evidence type="ECO:0000256" key="1">
    <source>
        <dbReference type="ARBA" id="ARBA00008894"/>
    </source>
</evidence>
<evidence type="ECO:0000259" key="10">
    <source>
        <dbReference type="Pfam" id="PF23598"/>
    </source>
</evidence>
<dbReference type="InterPro" id="IPR032675">
    <property type="entry name" value="LRR_dom_sf"/>
</dbReference>
<dbReference type="InterPro" id="IPR027417">
    <property type="entry name" value="P-loop_NTPase"/>
</dbReference>
<dbReference type="InterPro" id="IPR038005">
    <property type="entry name" value="RX-like_CC"/>
</dbReference>